<dbReference type="AlphaFoldDB" id="A0A6J4V0V7"/>
<name>A0A6J4V0V7_9DEIN</name>
<feature type="transmembrane region" description="Helical" evidence="1">
    <location>
        <begin position="146"/>
        <end position="165"/>
    </location>
</feature>
<evidence type="ECO:0000313" key="3">
    <source>
        <dbReference type="EMBL" id="CAA9565336.1"/>
    </source>
</evidence>
<accession>A0A6J4V0V7</accession>
<reference evidence="3" key="1">
    <citation type="submission" date="2020-02" db="EMBL/GenBank/DDBJ databases">
        <authorList>
            <person name="Meier V. D."/>
        </authorList>
    </citation>
    <scope>NUCLEOTIDE SEQUENCE</scope>
    <source>
        <strain evidence="3">AVDCRST_MAG86</strain>
    </source>
</reference>
<keyword evidence="1" id="KW-0812">Transmembrane</keyword>
<keyword evidence="1" id="KW-0472">Membrane</keyword>
<evidence type="ECO:0000256" key="1">
    <source>
        <dbReference type="SAM" id="Phobius"/>
    </source>
</evidence>
<organism evidence="3">
    <name type="scientific">uncultured Truepera sp</name>
    <dbReference type="NCBI Taxonomy" id="543023"/>
    <lineage>
        <taxon>Bacteria</taxon>
        <taxon>Thermotogati</taxon>
        <taxon>Deinococcota</taxon>
        <taxon>Deinococci</taxon>
        <taxon>Trueperales</taxon>
        <taxon>Trueperaceae</taxon>
        <taxon>Truepera</taxon>
        <taxon>environmental samples</taxon>
    </lineage>
</organism>
<evidence type="ECO:0000259" key="2">
    <source>
        <dbReference type="Pfam" id="PF22570"/>
    </source>
</evidence>
<feature type="transmembrane region" description="Helical" evidence="1">
    <location>
        <begin position="12"/>
        <end position="29"/>
    </location>
</feature>
<feature type="transmembrane region" description="Helical" evidence="1">
    <location>
        <begin position="59"/>
        <end position="78"/>
    </location>
</feature>
<feature type="transmembrane region" description="Helical" evidence="1">
    <location>
        <begin position="84"/>
        <end position="102"/>
    </location>
</feature>
<feature type="transmembrane region" description="Helical" evidence="1">
    <location>
        <begin position="122"/>
        <end position="140"/>
    </location>
</feature>
<protein>
    <recommendedName>
        <fullName evidence="2">LiaF transmembrane domain-containing protein</fullName>
    </recommendedName>
</protein>
<keyword evidence="1" id="KW-1133">Transmembrane helix</keyword>
<feature type="transmembrane region" description="Helical" evidence="1">
    <location>
        <begin position="35"/>
        <end position="52"/>
    </location>
</feature>
<proteinExistence type="predicted"/>
<dbReference type="EMBL" id="CADCWP010000071">
    <property type="protein sequence ID" value="CAA9565336.1"/>
    <property type="molecule type" value="Genomic_DNA"/>
</dbReference>
<dbReference type="InterPro" id="IPR054331">
    <property type="entry name" value="LiaF_TM"/>
</dbReference>
<sequence>MTTSTRNQRLGVGLIVVGAVLLLGSLFGWNFGLALWPLFIFVPGVLLLLAAIGTAVSGLFIPGCVLTTLGLIFFVQEFTDHYESWAYAWALLPAAVGAGLFLHGRRSGNTELTGQGRRMAGIAATVFVVGAVFFEGFIFGDFTDTWFFRTGLPLFLIATGAFLLLRQGDGSKD</sequence>
<feature type="domain" description="LiaF transmembrane" evidence="2">
    <location>
        <begin position="10"/>
        <end position="106"/>
    </location>
</feature>
<dbReference type="Pfam" id="PF22570">
    <property type="entry name" value="LiaF-TM"/>
    <property type="match status" value="1"/>
</dbReference>
<gene>
    <name evidence="3" type="ORF">AVDCRST_MAG86-1001</name>
</gene>